<feature type="domain" description="ANTAR" evidence="1">
    <location>
        <begin position="6"/>
        <end position="61"/>
    </location>
</feature>
<dbReference type="EMBL" id="BLKW01000004">
    <property type="protein sequence ID" value="GFG75848.1"/>
    <property type="molecule type" value="Genomic_DNA"/>
</dbReference>
<dbReference type="AlphaFoldDB" id="A0A7I9Y1A1"/>
<evidence type="ECO:0000313" key="2">
    <source>
        <dbReference type="EMBL" id="GFG75848.1"/>
    </source>
</evidence>
<dbReference type="SMART" id="SM01012">
    <property type="entry name" value="ANTAR"/>
    <property type="match status" value="1"/>
</dbReference>
<name>A0A7I9Y1A1_9MYCO</name>
<evidence type="ECO:0000313" key="3">
    <source>
        <dbReference type="Proteomes" id="UP000465361"/>
    </source>
</evidence>
<dbReference type="GO" id="GO:0003723">
    <property type="term" value="F:RNA binding"/>
    <property type="evidence" value="ECO:0007669"/>
    <property type="project" value="InterPro"/>
</dbReference>
<sequence>MTADWFPAQTSFDLHGGRILDTAQGILIGLRRCSSETALHELLSAAKRHQMPVFTMAWALVHLASGADADRKSIHSFVGAQSAARHEWGELLAGPAVPAC</sequence>
<keyword evidence="3" id="KW-1185">Reference proteome</keyword>
<dbReference type="InterPro" id="IPR005561">
    <property type="entry name" value="ANTAR"/>
</dbReference>
<comment type="caution">
    <text evidence="2">The sequence shown here is derived from an EMBL/GenBank/DDBJ whole genome shotgun (WGS) entry which is preliminary data.</text>
</comment>
<accession>A0A7I9Y1A1</accession>
<evidence type="ECO:0000259" key="1">
    <source>
        <dbReference type="SMART" id="SM01012"/>
    </source>
</evidence>
<dbReference type="RefSeq" id="WP_163758830.1">
    <property type="nucleotide sequence ID" value="NZ_BLKW01000004.1"/>
</dbReference>
<protein>
    <submittedName>
        <fullName evidence="2">ANTAR domain-containing protein</fullName>
    </submittedName>
</protein>
<proteinExistence type="predicted"/>
<organism evidence="2 3">
    <name type="scientific">Mycobacterium botniense</name>
    <dbReference type="NCBI Taxonomy" id="84962"/>
    <lineage>
        <taxon>Bacteria</taxon>
        <taxon>Bacillati</taxon>
        <taxon>Actinomycetota</taxon>
        <taxon>Actinomycetes</taxon>
        <taxon>Mycobacteriales</taxon>
        <taxon>Mycobacteriaceae</taxon>
        <taxon>Mycobacterium</taxon>
    </lineage>
</organism>
<dbReference type="Proteomes" id="UP000465361">
    <property type="component" value="Unassembled WGS sequence"/>
</dbReference>
<reference evidence="2 3" key="1">
    <citation type="journal article" date="2019" name="Emerg. Microbes Infect.">
        <title>Comprehensive subspecies identification of 175 nontuberculous mycobacteria species based on 7547 genomic profiles.</title>
        <authorList>
            <person name="Matsumoto Y."/>
            <person name="Kinjo T."/>
            <person name="Motooka D."/>
            <person name="Nabeya D."/>
            <person name="Jung N."/>
            <person name="Uechi K."/>
            <person name="Horii T."/>
            <person name="Iida T."/>
            <person name="Fujita J."/>
            <person name="Nakamura S."/>
        </authorList>
    </citation>
    <scope>NUCLEOTIDE SEQUENCE [LARGE SCALE GENOMIC DNA]</scope>
    <source>
        <strain evidence="2 3">JCM 17322</strain>
    </source>
</reference>
<gene>
    <name evidence="2" type="ORF">MBOT_32130</name>
</gene>